<dbReference type="Gene3D" id="2.60.40.3110">
    <property type="match status" value="1"/>
</dbReference>
<evidence type="ECO:0000313" key="14">
    <source>
        <dbReference type="EMBL" id="QLH63011.1"/>
    </source>
</evidence>
<keyword evidence="9 10" id="KW-0998">Cell outer membrane</keyword>
<evidence type="ECO:0000256" key="1">
    <source>
        <dbReference type="ARBA" id="ARBA00004571"/>
    </source>
</evidence>
<feature type="domain" description="PapC N-terminal" evidence="13">
    <location>
        <begin position="40"/>
        <end position="178"/>
    </location>
</feature>
<dbReference type="SUPFAM" id="SSF141729">
    <property type="entry name" value="FimD N-terminal domain-like"/>
    <property type="match status" value="1"/>
</dbReference>
<dbReference type="InterPro" id="IPR025949">
    <property type="entry name" value="PapC-like_C"/>
</dbReference>
<evidence type="ECO:0000259" key="13">
    <source>
        <dbReference type="Pfam" id="PF13954"/>
    </source>
</evidence>
<evidence type="ECO:0000256" key="8">
    <source>
        <dbReference type="ARBA" id="ARBA00023136"/>
    </source>
</evidence>
<evidence type="ECO:0000256" key="10">
    <source>
        <dbReference type="RuleBase" id="RU003884"/>
    </source>
</evidence>
<proteinExistence type="inferred from homology"/>
<evidence type="ECO:0000256" key="5">
    <source>
        <dbReference type="ARBA" id="ARBA00022558"/>
    </source>
</evidence>
<feature type="transmembrane region" description="Helical" evidence="11">
    <location>
        <begin position="12"/>
        <end position="31"/>
    </location>
</feature>
<sequence length="871" mass="95957">MARKKITTSTPGYLARLINGIIYFSAVPFSFSHLAMAEEQFNTSFIHGDDNVAQVTALDSGDDILPGKYPFDIYLNGQRIDHRDIEFKKVAKDTPVVPCLMAQDYQDYGVKLPDDLTMTQCYALSQQISGAKLSYDAAIQRIDLDVPQVFLVPRPQGAIPPKVYDRGINAGFVNYNFSGNHNRYSNTQNGKTADYYFLGLNSGLNLGDWRLRNNSAMNQQSGVRAHWNNISSWAETDIVPLRSRLVIGQSSTHKEVFDSIQFRGVQLSSSNDMLPESQRGYAPVVRGVASSNARVEIRQNGYTIYSTNVPPGPFALTDIFPSTLSGNLDVMVIEANGAISSFVVPFSSVPNMLREGLWNYQLTVGKYHDGSSRYQPKFMQGTLSHGMTFDVTPYGGGLVAENYRSAVVGLGKNLGNWGALSFDMSYSDTHLVNGDDKQGESFRFLYSKSLNDWGTEFQIAGYRYSTSGYYDFTDAVAERDRYEDGYYHNSYYDETDRNLGVPDWAESRRRTYYTHRFRNKRQRVELSVNQRIAGSSTLYANLSNQSYWGGSGEDRSVQVGFNSSYKNISYGVFYQDNRSNYGYEDHSVNLIVSIPFSFFSKDSSDMSASFNAGHSKQSGNTYSAGLNGTALDDNRLNYSVQSGHDRHSGQITSANIGYQSSIGTVNAGYSYSNGYQQSSLRVAGGIVAHAGGVTLTQPLQNSFVLVEAKDAKGVRLENQPGVAIDRFGYAVMTSASPYRHNRVALRTEDIGNGLDIPMAARDVVPTYGAIARVKFETHTGQSLLVHSKMADGSVPPIGANVFNADGKNNGIVGTNGDIYISGVLAGDRLLVKWGSDIGESCSLLVPDLQPATKQLMGYQELSLSCGKPHKE</sequence>
<dbReference type="EMBL" id="CP050855">
    <property type="protein sequence ID" value="QLH63011.1"/>
    <property type="molecule type" value="Genomic_DNA"/>
</dbReference>
<gene>
    <name evidence="14" type="ORF">SYMBAF_08835</name>
</gene>
<dbReference type="FunFam" id="2.60.40.3110:FF:000001">
    <property type="entry name" value="Putative fimbrial outer membrane usher"/>
    <property type="match status" value="1"/>
</dbReference>
<keyword evidence="11" id="KW-1133">Transmembrane helix</keyword>
<protein>
    <submittedName>
        <fullName evidence="14">Fimbrial biogenesis outer membrane usher protein</fullName>
    </submittedName>
</protein>
<comment type="subcellular location">
    <subcellularLocation>
        <location evidence="1 10">Cell outer membrane</location>
        <topology evidence="1 10">Multi-pass membrane protein</topology>
    </subcellularLocation>
</comment>
<keyword evidence="8 10" id="KW-0472">Membrane</keyword>
<dbReference type="RefSeq" id="WP_040264983.1">
    <property type="nucleotide sequence ID" value="NZ_CP050855.1"/>
</dbReference>
<dbReference type="Gene3D" id="2.60.40.2610">
    <property type="entry name" value="Outer membrane usher protein FimD, plug domain"/>
    <property type="match status" value="1"/>
</dbReference>
<dbReference type="AlphaFoldDB" id="A0A068Z1G8"/>
<keyword evidence="3 10" id="KW-0813">Transport</keyword>
<dbReference type="PANTHER" id="PTHR30451:SF21">
    <property type="entry name" value="FIMBRIAL USHER DOMAIN-CONTAINING PROTEIN YDET-RELATED"/>
    <property type="match status" value="1"/>
</dbReference>
<feature type="domain" description="PapC-like C-terminal" evidence="12">
    <location>
        <begin position="784"/>
        <end position="842"/>
    </location>
</feature>
<dbReference type="Gene3D" id="3.10.20.410">
    <property type="match status" value="1"/>
</dbReference>
<evidence type="ECO:0000256" key="2">
    <source>
        <dbReference type="ARBA" id="ARBA00008064"/>
    </source>
</evidence>
<accession>A0A068Z1G8</accession>
<dbReference type="InterPro" id="IPR018030">
    <property type="entry name" value="Fimbrial_membr_usher_CS"/>
</dbReference>
<dbReference type="Pfam" id="PF13954">
    <property type="entry name" value="PapC_N"/>
    <property type="match status" value="1"/>
</dbReference>
<dbReference type="InterPro" id="IPR042186">
    <property type="entry name" value="FimD_plug_dom"/>
</dbReference>
<dbReference type="Proteomes" id="UP000042738">
    <property type="component" value="Chromosome"/>
</dbReference>
<dbReference type="InterPro" id="IPR043142">
    <property type="entry name" value="PapC-like_C_sf"/>
</dbReference>
<dbReference type="GO" id="GO:0009279">
    <property type="term" value="C:cell outer membrane"/>
    <property type="evidence" value="ECO:0007669"/>
    <property type="project" value="UniProtKB-SubCell"/>
</dbReference>
<reference evidence="14 15" key="1">
    <citation type="journal article" date="2014" name="Genome Announc.">
        <title>Whole-Genome Sequence of Serratia symbiotica Strain CWBI-2.3T, a Free-Living Symbiont of the Black Bean Aphid Aphis fabae.</title>
        <authorList>
            <person name="Foray V."/>
            <person name="Grigorescu A.S."/>
            <person name="Sabri A."/>
            <person name="Haubruge E."/>
            <person name="Lognay G."/>
            <person name="Francis F."/>
            <person name="Fauconnier M.L."/>
            <person name="Hance T."/>
            <person name="Thonart P."/>
        </authorList>
    </citation>
    <scope>NUCLEOTIDE SEQUENCE [LARGE SCALE GENOMIC DNA]</scope>
    <source>
        <strain evidence="14">CWBI-2.3</strain>
    </source>
</reference>
<keyword evidence="5 10" id="KW-1029">Fimbrium biogenesis</keyword>
<dbReference type="InterPro" id="IPR025885">
    <property type="entry name" value="PapC_N"/>
</dbReference>
<keyword evidence="6 10" id="KW-0812">Transmembrane</keyword>
<dbReference type="Gene3D" id="2.60.40.2070">
    <property type="match status" value="1"/>
</dbReference>
<keyword evidence="4" id="KW-1134">Transmembrane beta strand</keyword>
<dbReference type="InterPro" id="IPR037224">
    <property type="entry name" value="PapC_N_sf"/>
</dbReference>
<evidence type="ECO:0000256" key="11">
    <source>
        <dbReference type="SAM" id="Phobius"/>
    </source>
</evidence>
<evidence type="ECO:0000256" key="9">
    <source>
        <dbReference type="ARBA" id="ARBA00023237"/>
    </source>
</evidence>
<dbReference type="GO" id="GO:0009297">
    <property type="term" value="P:pilus assembly"/>
    <property type="evidence" value="ECO:0007669"/>
    <property type="project" value="InterPro"/>
</dbReference>
<evidence type="ECO:0000256" key="3">
    <source>
        <dbReference type="ARBA" id="ARBA00022448"/>
    </source>
</evidence>
<comment type="similarity">
    <text evidence="2 10">Belongs to the fimbrial export usher family.</text>
</comment>
<dbReference type="PANTHER" id="PTHR30451">
    <property type="entry name" value="OUTER MEMBRANE USHER PROTEIN"/>
    <property type="match status" value="1"/>
</dbReference>
<dbReference type="Pfam" id="PF13953">
    <property type="entry name" value="PapC_C"/>
    <property type="match status" value="1"/>
</dbReference>
<dbReference type="STRING" id="138074.SYMBAF_20221"/>
<keyword evidence="7" id="KW-0732">Signal</keyword>
<name>A0A068Z1G8_9GAMM</name>
<dbReference type="GeneID" id="93736600"/>
<organism evidence="14 15">
    <name type="scientific">Serratia symbiotica</name>
    <dbReference type="NCBI Taxonomy" id="138074"/>
    <lineage>
        <taxon>Bacteria</taxon>
        <taxon>Pseudomonadati</taxon>
        <taxon>Pseudomonadota</taxon>
        <taxon>Gammaproteobacteria</taxon>
        <taxon>Enterobacterales</taxon>
        <taxon>Yersiniaceae</taxon>
        <taxon>Serratia</taxon>
    </lineage>
</organism>
<evidence type="ECO:0000256" key="7">
    <source>
        <dbReference type="ARBA" id="ARBA00022729"/>
    </source>
</evidence>
<dbReference type="InterPro" id="IPR000015">
    <property type="entry name" value="Fimb_usher"/>
</dbReference>
<evidence type="ECO:0000313" key="15">
    <source>
        <dbReference type="Proteomes" id="UP000042738"/>
    </source>
</evidence>
<dbReference type="GO" id="GO:0015473">
    <property type="term" value="F:fimbrial usher porin activity"/>
    <property type="evidence" value="ECO:0007669"/>
    <property type="project" value="InterPro"/>
</dbReference>
<dbReference type="PROSITE" id="PS01151">
    <property type="entry name" value="FIMBRIAL_USHER"/>
    <property type="match status" value="1"/>
</dbReference>
<dbReference type="Pfam" id="PF00577">
    <property type="entry name" value="Usher"/>
    <property type="match status" value="1"/>
</dbReference>
<evidence type="ECO:0000259" key="12">
    <source>
        <dbReference type="Pfam" id="PF13953"/>
    </source>
</evidence>
<evidence type="ECO:0000256" key="6">
    <source>
        <dbReference type="ARBA" id="ARBA00022692"/>
    </source>
</evidence>
<evidence type="ECO:0000256" key="4">
    <source>
        <dbReference type="ARBA" id="ARBA00022452"/>
    </source>
</evidence>